<dbReference type="EMBL" id="CP027665">
    <property type="protein sequence ID" value="AVO37359.1"/>
    <property type="molecule type" value="Genomic_DNA"/>
</dbReference>
<evidence type="ECO:0000313" key="1">
    <source>
        <dbReference type="EMBL" id="AVO37359.1"/>
    </source>
</evidence>
<dbReference type="AlphaFoldDB" id="A0A2S0MN95"/>
<reference evidence="2" key="1">
    <citation type="submission" date="2018-03" db="EMBL/GenBank/DDBJ databases">
        <title>Genomic analysis of the strain SH-1 isolated from shrimp intestine.</title>
        <authorList>
            <person name="Kim Y.-S."/>
            <person name="Kim S.-E."/>
            <person name="Kim K.-H."/>
        </authorList>
    </citation>
    <scope>NUCLEOTIDE SEQUENCE [LARGE SCALE GENOMIC DNA]</scope>
    <source>
        <strain evidence="2">SH-1</strain>
    </source>
</reference>
<protein>
    <recommendedName>
        <fullName evidence="3">Helix-turn-helix domain-containing protein</fullName>
    </recommendedName>
</protein>
<sequence length="72" mass="7674">MNAHLTRPIAVGEKTAAAMLDMTIRDFCDLVANGALPGPKDIGGHKRWMVSDLEAILTGEAARPREAFAIAV</sequence>
<organism evidence="1 2">
    <name type="scientific">Pukyongiella litopenaei</name>
    <dbReference type="NCBI Taxonomy" id="2605946"/>
    <lineage>
        <taxon>Bacteria</taxon>
        <taxon>Pseudomonadati</taxon>
        <taxon>Pseudomonadota</taxon>
        <taxon>Alphaproteobacteria</taxon>
        <taxon>Rhodobacterales</taxon>
        <taxon>Paracoccaceae</taxon>
        <taxon>Pukyongiella</taxon>
    </lineage>
</organism>
<proteinExistence type="predicted"/>
<keyword evidence="2" id="KW-1185">Reference proteome</keyword>
<dbReference type="KEGG" id="thas:C6Y53_06310"/>
<accession>A0A2S0MN95</accession>
<gene>
    <name evidence="1" type="ORF">C6Y53_06310</name>
</gene>
<evidence type="ECO:0000313" key="2">
    <source>
        <dbReference type="Proteomes" id="UP000237655"/>
    </source>
</evidence>
<evidence type="ECO:0008006" key="3">
    <source>
        <dbReference type="Google" id="ProtNLM"/>
    </source>
</evidence>
<dbReference type="RefSeq" id="WP_106471670.1">
    <property type="nucleotide sequence ID" value="NZ_CP027665.1"/>
</dbReference>
<name>A0A2S0MN95_9RHOB</name>
<dbReference type="Proteomes" id="UP000237655">
    <property type="component" value="Chromosome"/>
</dbReference>